<evidence type="ECO:0000313" key="3">
    <source>
        <dbReference type="EMBL" id="ENY70285.1"/>
    </source>
</evidence>
<comment type="caution">
    <text evidence="3">The sequence shown here is derived from an EMBL/GenBank/DDBJ whole genome shotgun (WGS) entry which is preliminary data.</text>
</comment>
<dbReference type="InterPro" id="IPR050445">
    <property type="entry name" value="Bact_polysacc_biosynth/exp"/>
</dbReference>
<dbReference type="EMBL" id="APVG01000099">
    <property type="protein sequence ID" value="ENY70285.1"/>
    <property type="molecule type" value="Genomic_DNA"/>
</dbReference>
<evidence type="ECO:0000256" key="1">
    <source>
        <dbReference type="ARBA" id="ARBA00022741"/>
    </source>
</evidence>
<dbReference type="RefSeq" id="WP_005364172.1">
    <property type="nucleotide sequence ID" value="NZ_APVG01000099.1"/>
</dbReference>
<reference evidence="3 4" key="1">
    <citation type="journal article" date="2013" name="Genome Announc.">
        <title>Draft Genome Sequence of the Aeromonas diversa Type Strain.</title>
        <authorList>
            <person name="Farfan M."/>
            <person name="Spataro N."/>
            <person name="Sanglas A."/>
            <person name="Albarral V."/>
            <person name="Loren J.G."/>
            <person name="Bosch E."/>
            <person name="Fuste M.C."/>
        </authorList>
    </citation>
    <scope>NUCLEOTIDE SEQUENCE [LARGE SCALE GENOMIC DNA]</scope>
    <source>
        <strain evidence="3 4">2478-85</strain>
    </source>
</reference>
<dbReference type="InterPro" id="IPR027417">
    <property type="entry name" value="P-loop_NTPase"/>
</dbReference>
<dbReference type="GO" id="GO:0005886">
    <property type="term" value="C:plasma membrane"/>
    <property type="evidence" value="ECO:0007669"/>
    <property type="project" value="TreeGrafter"/>
</dbReference>
<name>N9TW68_9GAMM</name>
<dbReference type="Proteomes" id="UP000023775">
    <property type="component" value="Unassembled WGS sequence"/>
</dbReference>
<gene>
    <name evidence="3" type="ORF">G114_19161</name>
</gene>
<keyword evidence="2" id="KW-0067">ATP-binding</keyword>
<dbReference type="GO" id="GO:0004713">
    <property type="term" value="F:protein tyrosine kinase activity"/>
    <property type="evidence" value="ECO:0007669"/>
    <property type="project" value="TreeGrafter"/>
</dbReference>
<accession>N9TW68</accession>
<dbReference type="InterPro" id="IPR005702">
    <property type="entry name" value="Wzc-like_C"/>
</dbReference>
<dbReference type="CDD" id="cd05387">
    <property type="entry name" value="BY-kinase"/>
    <property type="match status" value="1"/>
</dbReference>
<dbReference type="SUPFAM" id="SSF52540">
    <property type="entry name" value="P-loop containing nucleoside triphosphate hydrolases"/>
    <property type="match status" value="1"/>
</dbReference>
<organism evidence="3 4">
    <name type="scientific">Aeromonas diversa CDC 2478-85</name>
    <dbReference type="NCBI Taxonomy" id="1268237"/>
    <lineage>
        <taxon>Bacteria</taxon>
        <taxon>Pseudomonadati</taxon>
        <taxon>Pseudomonadota</taxon>
        <taxon>Gammaproteobacteria</taxon>
        <taxon>Aeromonadales</taxon>
        <taxon>Aeromonadaceae</taxon>
        <taxon>Aeromonas</taxon>
    </lineage>
</organism>
<dbReference type="OrthoDB" id="5812594at2"/>
<dbReference type="AlphaFoldDB" id="N9TW68"/>
<dbReference type="PANTHER" id="PTHR32309">
    <property type="entry name" value="TYROSINE-PROTEIN KINASE"/>
    <property type="match status" value="1"/>
</dbReference>
<protein>
    <submittedName>
        <fullName evidence="3">Capsular polysaccharide biosynthesis protein</fullName>
    </submittedName>
</protein>
<dbReference type="PATRIC" id="fig|1268237.3.peg.3742"/>
<dbReference type="eggNOG" id="COG0489">
    <property type="taxonomic scope" value="Bacteria"/>
</dbReference>
<evidence type="ECO:0000256" key="2">
    <source>
        <dbReference type="ARBA" id="ARBA00022840"/>
    </source>
</evidence>
<dbReference type="PANTHER" id="PTHR32309:SF13">
    <property type="entry name" value="FERRIC ENTEROBACTIN TRANSPORT PROTEIN FEPE"/>
    <property type="match status" value="1"/>
</dbReference>
<sequence>MGIPVHYLEIERIYAATLSSGVRTLAVTSACGGEGSTSLCRALARRAALDGLRTLLVDFDLHHHGLSERPLPWTPDAPPTPLLQEERLSLMPAPSQILLPFRRREAIEGLLSGWLNDYDVVLVDTSPLNAVNHGNLPAEQICALCEACVMVVLCGVTPAHQVEAAVARLRTREAKLLGCVYNDRHTPALRDQVLAALAPWRRWLPLRWLEGWLRRTPLLNVSF</sequence>
<evidence type="ECO:0000313" key="4">
    <source>
        <dbReference type="Proteomes" id="UP000023775"/>
    </source>
</evidence>
<dbReference type="Gene3D" id="3.40.50.300">
    <property type="entry name" value="P-loop containing nucleotide triphosphate hydrolases"/>
    <property type="match status" value="1"/>
</dbReference>
<keyword evidence="1" id="KW-0547">Nucleotide-binding</keyword>
<proteinExistence type="predicted"/>
<keyword evidence="4" id="KW-1185">Reference proteome</keyword>